<dbReference type="PANTHER" id="PTHR11199:SF0">
    <property type="entry name" value="LD34181P-RELATED"/>
    <property type="match status" value="1"/>
</dbReference>
<dbReference type="PROSITE" id="PS51425">
    <property type="entry name" value="SCD"/>
    <property type="match status" value="1"/>
</dbReference>
<dbReference type="InterPro" id="IPR011989">
    <property type="entry name" value="ARM-like"/>
</dbReference>
<feature type="compositionally biased region" description="Acidic residues" evidence="1">
    <location>
        <begin position="268"/>
        <end position="298"/>
    </location>
</feature>
<dbReference type="GO" id="GO:0003682">
    <property type="term" value="F:chromatin binding"/>
    <property type="evidence" value="ECO:0007669"/>
    <property type="project" value="TreeGrafter"/>
</dbReference>
<feature type="region of interest" description="Disordered" evidence="1">
    <location>
        <begin position="1325"/>
        <end position="1422"/>
    </location>
</feature>
<feature type="region of interest" description="Disordered" evidence="1">
    <location>
        <begin position="1224"/>
        <end position="1252"/>
    </location>
</feature>
<dbReference type="OrthoDB" id="498590at2759"/>
<dbReference type="GO" id="GO:0007062">
    <property type="term" value="P:sister chromatid cohesion"/>
    <property type="evidence" value="ECO:0007669"/>
    <property type="project" value="UniProtKB-ARBA"/>
</dbReference>
<feature type="compositionally biased region" description="Basic and acidic residues" evidence="1">
    <location>
        <begin position="1350"/>
        <end position="1359"/>
    </location>
</feature>
<feature type="compositionally biased region" description="Acidic residues" evidence="1">
    <location>
        <begin position="1240"/>
        <end position="1252"/>
    </location>
</feature>
<feature type="region of interest" description="Disordered" evidence="1">
    <location>
        <begin position="185"/>
        <end position="357"/>
    </location>
</feature>
<dbReference type="InterPro" id="IPR013721">
    <property type="entry name" value="STAG"/>
</dbReference>
<organism evidence="3 4">
    <name type="scientific">Aspergillus niger</name>
    <dbReference type="NCBI Taxonomy" id="5061"/>
    <lineage>
        <taxon>Eukaryota</taxon>
        <taxon>Fungi</taxon>
        <taxon>Dikarya</taxon>
        <taxon>Ascomycota</taxon>
        <taxon>Pezizomycotina</taxon>
        <taxon>Eurotiomycetes</taxon>
        <taxon>Eurotiomycetidae</taxon>
        <taxon>Eurotiales</taxon>
        <taxon>Aspergillaceae</taxon>
        <taxon>Aspergillus</taxon>
        <taxon>Aspergillus subgen. Circumdati</taxon>
    </lineage>
</organism>
<dbReference type="InterPro" id="IPR056396">
    <property type="entry name" value="HEAT_SCC3-SA"/>
</dbReference>
<feature type="compositionally biased region" description="Acidic residues" evidence="1">
    <location>
        <begin position="1393"/>
        <end position="1422"/>
    </location>
</feature>
<dbReference type="Pfam" id="PF08514">
    <property type="entry name" value="STAG"/>
    <property type="match status" value="1"/>
</dbReference>
<dbReference type="GO" id="GO:0000785">
    <property type="term" value="C:chromatin"/>
    <property type="evidence" value="ECO:0007669"/>
    <property type="project" value="TreeGrafter"/>
</dbReference>
<dbReference type="GO" id="GO:0008278">
    <property type="term" value="C:cohesin complex"/>
    <property type="evidence" value="ECO:0007669"/>
    <property type="project" value="TreeGrafter"/>
</dbReference>
<dbReference type="Pfam" id="PF21581">
    <property type="entry name" value="SCD"/>
    <property type="match status" value="1"/>
</dbReference>
<dbReference type="VEuPathDB" id="FungiDB:ASPNIDRAFT2_1183740"/>
<dbReference type="Gene3D" id="1.25.10.10">
    <property type="entry name" value="Leucine-rich Repeat Variant"/>
    <property type="match status" value="1"/>
</dbReference>
<feature type="compositionally biased region" description="Basic residues" evidence="1">
    <location>
        <begin position="320"/>
        <end position="331"/>
    </location>
</feature>
<feature type="region of interest" description="Disordered" evidence="1">
    <location>
        <begin position="68"/>
        <end position="104"/>
    </location>
</feature>
<dbReference type="InterPro" id="IPR020839">
    <property type="entry name" value="SCD"/>
</dbReference>
<dbReference type="VEuPathDB" id="FungiDB:An15g06430"/>
<evidence type="ECO:0000259" key="2">
    <source>
        <dbReference type="PROSITE" id="PS51425"/>
    </source>
</evidence>
<name>A0A124BWU5_ASPNG</name>
<dbReference type="InterPro" id="IPR016024">
    <property type="entry name" value="ARM-type_fold"/>
</dbReference>
<dbReference type="Pfam" id="PF24571">
    <property type="entry name" value="HEAT_SCC3-SA"/>
    <property type="match status" value="1"/>
</dbReference>
<feature type="compositionally biased region" description="Polar residues" evidence="1">
    <location>
        <begin position="194"/>
        <end position="204"/>
    </location>
</feature>
<sequence>MEPPVVSITASITSSSALPALGLAPGLGLAPSPGHLLASAKRVPSLSGSSSSRGLACVLFRSGVLSPEAATPVGSPSSPGTKARRPSTSQSQDPQSPSSVVLSNPPPSLLPVSLGSHFRLPHVLNCFPLLLIYLIFHVSSPPTVRVPQRASNARANPEVIGKPPNIAFGGSRFISIFDRSPTPTSKYALRPAKSSENIHPMNSTDDMEAESPLSTPQPDQTQSDASPSTDRRKSGRVTRKPELYSQSFGASNGATAGGAKRKRTTTGDDNDDDNELSNEDASESDSDEPGDEDPDEEELREKKRAARKAAAKKQSSSSKPKPKSRTAKKPKVAGNGLPSRLALRPAANGKKPISRPRQMKARLTMAAREGGLYAEVFGKGRTVETVAAEWLTHYQEEQQEAVCDMVNFMLKCSGTDLEVTTVDIENVDHAPHRVSDLANQYQTLGISEYPLISKSRKLRSFHPVLESFIMTLIQTLHHSSVLYSDPNLFENIQVWISSLSSSGCRPFRHTATVVSLATMNAFCDIAREVNTTVSTSRKQLESEKKKRSVNKGRVEAIETAIEEGEKKLEMIDDYLKDGVNVVFVHRYRDIDPAIRAECLAALGRWMRTYREYFFEGQFLRYFGWNLSDAAGQSRAVVVEQLKSLYEIKDNMAGLRSFTERFRQRLVEMAAHDAEITVRTSAIELLDLIRDAGLIEPADVDTVGKLVFDSEPRIRKAAGRFFVANVEDVFDSTMEEMAEEAGEIFGDEDEDDFESPKRSWIKFKCLADILQAYDDLENESAEETVAPRDALSGAPMDTRFVLATEAIYPHLTDLAHWQSLAGYLLYDHSQIPEDPSEDDTAAVVRKSYKMQEGQEVILLEVLCCAVKLRVLEIAKSDIDKRGRKVKALTDKIPELQEEISHSLAQIIPQLLNKYGSVPEAAFAVLRLEHLVDLEKIEDIQKDATAYTALLNDINKQFLTHSDQDVLAEASVAFIHAKSSDDMREALEGKIQELWDNVVETLSTLSRKQDVSKGGSISPATLNELVNTVIRISNLASVTDCTHVLETMPSGRSKGKRTDVSEAPFNALVHLMKRGLRDPEDDEDLAKAESELVTNSIRTLLFYFMWKVQTLTTALNAGKASFNTAYFEALTKGREIFTTTLVAIMKQRLGLDDIRFCAATTLLDLQTLFGTLRHAGLTAANDEDVILQTQSLVQEIGREPKTLIARIHSIAERTYARKIRVPIRAGDDDGLSDEDIRKAPQDEDDEESEPEEILDDERLRSSIIAEQRLCELTGKIVLAIVGRIIDATGSDSGALTKKLLKNRSQLGRNYREVLAYLGDLIPSRSTATRAATRSKQPSAQSKTQNGAGASKRAGEHKSAERIDDDEEDEDENDAEEESHHEDDEEEDLRARGLLEEENIDQDHDEEEEEEDDNPDPDEDEVMGD</sequence>
<dbReference type="EMBL" id="BCMY01000005">
    <property type="protein sequence ID" value="GAQ40356.1"/>
    <property type="molecule type" value="Genomic_DNA"/>
</dbReference>
<proteinExistence type="predicted"/>
<reference evidence="4" key="1">
    <citation type="journal article" date="2016" name="Genome Announc.">
        <title>Draft genome sequence of Aspergillus niger strain An76.</title>
        <authorList>
            <person name="Gong W."/>
            <person name="Cheng Z."/>
            <person name="Zhang H."/>
            <person name="Liu L."/>
            <person name="Gao P."/>
            <person name="Wang L."/>
        </authorList>
    </citation>
    <scope>NUCLEOTIDE SEQUENCE [LARGE SCALE GENOMIC DNA]</scope>
    <source>
        <strain evidence="4">An76</strain>
    </source>
</reference>
<gene>
    <name evidence="3" type="ORF">ABL_03572</name>
</gene>
<evidence type="ECO:0000256" key="1">
    <source>
        <dbReference type="SAM" id="MobiDB-lite"/>
    </source>
</evidence>
<feature type="compositionally biased region" description="Acidic residues" evidence="1">
    <location>
        <begin position="1360"/>
        <end position="1385"/>
    </location>
</feature>
<dbReference type="GO" id="GO:0005634">
    <property type="term" value="C:nucleus"/>
    <property type="evidence" value="ECO:0007669"/>
    <property type="project" value="TreeGrafter"/>
</dbReference>
<feature type="compositionally biased region" description="Polar residues" evidence="1">
    <location>
        <begin position="1333"/>
        <end position="1345"/>
    </location>
</feature>
<dbReference type="OMA" id="FVANVQD"/>
<feature type="compositionally biased region" description="Polar residues" evidence="1">
    <location>
        <begin position="212"/>
        <end position="228"/>
    </location>
</feature>
<dbReference type="PaxDb" id="5061-CADANGAP00012088"/>
<protein>
    <submittedName>
        <fullName evidence="3">Nuclear cohesin complex subunit</fullName>
    </submittedName>
</protein>
<feature type="domain" description="SCD" evidence="2">
    <location>
        <begin position="583"/>
        <end position="668"/>
    </location>
</feature>
<feature type="compositionally biased region" description="Basic residues" evidence="1">
    <location>
        <begin position="302"/>
        <end position="311"/>
    </location>
</feature>
<dbReference type="SUPFAM" id="SSF48371">
    <property type="entry name" value="ARM repeat"/>
    <property type="match status" value="1"/>
</dbReference>
<dbReference type="InterPro" id="IPR039662">
    <property type="entry name" value="Cohesin_Scc3/SA"/>
</dbReference>
<dbReference type="FunFam" id="1.25.10.10:FF:000433">
    <property type="entry name" value="Nuclear cohesin complex subunit (Psc3), putative"/>
    <property type="match status" value="1"/>
</dbReference>
<dbReference type="PANTHER" id="PTHR11199">
    <property type="entry name" value="STROMAL ANTIGEN"/>
    <property type="match status" value="1"/>
</dbReference>
<accession>A0A124BWU5</accession>
<feature type="compositionally biased region" description="Polar residues" evidence="1">
    <location>
        <begin position="244"/>
        <end position="254"/>
    </location>
</feature>
<dbReference type="VEuPathDB" id="FungiDB:ATCC64974_27810"/>
<feature type="compositionally biased region" description="Low complexity" evidence="1">
    <location>
        <begin position="86"/>
        <end position="103"/>
    </location>
</feature>
<evidence type="ECO:0000313" key="4">
    <source>
        <dbReference type="Proteomes" id="UP000068243"/>
    </source>
</evidence>
<dbReference type="VEuPathDB" id="FungiDB:M747DRAFT_12044"/>
<comment type="caution">
    <text evidence="3">The sequence shown here is derived from an EMBL/GenBank/DDBJ whole genome shotgun (WGS) entry which is preliminary data.</text>
</comment>
<evidence type="ECO:0000313" key="3">
    <source>
        <dbReference type="EMBL" id="GAQ40356.1"/>
    </source>
</evidence>
<dbReference type="Proteomes" id="UP000068243">
    <property type="component" value="Unassembled WGS sequence"/>
</dbReference>